<protein>
    <submittedName>
        <fullName evidence="1">Uncharacterized protein</fullName>
    </submittedName>
</protein>
<feature type="non-terminal residue" evidence="1">
    <location>
        <position position="122"/>
    </location>
</feature>
<dbReference type="AlphaFoldDB" id="A0AAU9W305"/>
<gene>
    <name evidence="1" type="ORF">PMEA_00031378</name>
</gene>
<reference evidence="1 2" key="1">
    <citation type="submission" date="2022-05" db="EMBL/GenBank/DDBJ databases">
        <authorList>
            <consortium name="Genoscope - CEA"/>
            <person name="William W."/>
        </authorList>
    </citation>
    <scope>NUCLEOTIDE SEQUENCE [LARGE SCALE GENOMIC DNA]</scope>
</reference>
<comment type="caution">
    <text evidence="1">The sequence shown here is derived from an EMBL/GenBank/DDBJ whole genome shotgun (WGS) entry which is preliminary data.</text>
</comment>
<sequence>MPRVWRDVGLEESQDMSKILILDHLTPRMQELYGNTKSFKTRFGNLENFQTHLLDELNYHFSVIGVTETRLRNANSMDFNPEIPGYTFEYVPTPLSAGGVGMYIDSEIRYPVLEKSSNEAFQ</sequence>
<keyword evidence="2" id="KW-1185">Reference proteome</keyword>
<organism evidence="1 2">
    <name type="scientific">Pocillopora meandrina</name>
    <dbReference type="NCBI Taxonomy" id="46732"/>
    <lineage>
        <taxon>Eukaryota</taxon>
        <taxon>Metazoa</taxon>
        <taxon>Cnidaria</taxon>
        <taxon>Anthozoa</taxon>
        <taxon>Hexacorallia</taxon>
        <taxon>Scleractinia</taxon>
        <taxon>Astrocoeniina</taxon>
        <taxon>Pocilloporidae</taxon>
        <taxon>Pocillopora</taxon>
    </lineage>
</organism>
<dbReference type="Proteomes" id="UP001159428">
    <property type="component" value="Unassembled WGS sequence"/>
</dbReference>
<evidence type="ECO:0000313" key="2">
    <source>
        <dbReference type="Proteomes" id="UP001159428"/>
    </source>
</evidence>
<name>A0AAU9W305_9CNID</name>
<proteinExistence type="predicted"/>
<evidence type="ECO:0000313" key="1">
    <source>
        <dbReference type="EMBL" id="CAH3044770.1"/>
    </source>
</evidence>
<accession>A0AAU9W305</accession>
<dbReference type="EMBL" id="CALNXJ010000007">
    <property type="protein sequence ID" value="CAH3044770.1"/>
    <property type="molecule type" value="Genomic_DNA"/>
</dbReference>